<dbReference type="STRING" id="1802557.A3A20_00235"/>
<evidence type="ECO:0000256" key="1">
    <source>
        <dbReference type="ARBA" id="ARBA00006295"/>
    </source>
</evidence>
<comment type="similarity">
    <text evidence="1">Belongs to the ParB family.</text>
</comment>
<keyword evidence="3" id="KW-0238">DNA-binding</keyword>
<organism evidence="5 6">
    <name type="scientific">Candidatus Wolfebacteria bacterium RIFCSPLOWO2_01_FULL_45_19</name>
    <dbReference type="NCBI Taxonomy" id="1802557"/>
    <lineage>
        <taxon>Bacteria</taxon>
        <taxon>Candidatus Wolfeibacteriota</taxon>
    </lineage>
</organism>
<dbReference type="GO" id="GO:0005694">
    <property type="term" value="C:chromosome"/>
    <property type="evidence" value="ECO:0007669"/>
    <property type="project" value="TreeGrafter"/>
</dbReference>
<dbReference type="GO" id="GO:0007059">
    <property type="term" value="P:chromosome segregation"/>
    <property type="evidence" value="ECO:0007669"/>
    <property type="project" value="UniProtKB-KW"/>
</dbReference>
<dbReference type="InterPro" id="IPR057240">
    <property type="entry name" value="ParB_dimer_C"/>
</dbReference>
<dbReference type="FunFam" id="1.10.10.2830:FF:000001">
    <property type="entry name" value="Chromosome partitioning protein ParB"/>
    <property type="match status" value="1"/>
</dbReference>
<evidence type="ECO:0000313" key="5">
    <source>
        <dbReference type="EMBL" id="OGM91019.1"/>
    </source>
</evidence>
<dbReference type="AlphaFoldDB" id="A0A1F8DSS4"/>
<dbReference type="InterPro" id="IPR041468">
    <property type="entry name" value="HTH_ParB/Spo0J"/>
</dbReference>
<dbReference type="SMART" id="SM00470">
    <property type="entry name" value="ParB"/>
    <property type="match status" value="1"/>
</dbReference>
<dbReference type="Gene3D" id="3.90.1530.30">
    <property type="match status" value="1"/>
</dbReference>
<gene>
    <name evidence="5" type="ORF">A3A20_00235</name>
</gene>
<dbReference type="Proteomes" id="UP000178946">
    <property type="component" value="Unassembled WGS sequence"/>
</dbReference>
<name>A0A1F8DSS4_9BACT</name>
<dbReference type="Pfam" id="PF02195">
    <property type="entry name" value="ParB_N"/>
    <property type="match status" value="1"/>
</dbReference>
<dbReference type="GO" id="GO:0003677">
    <property type="term" value="F:DNA binding"/>
    <property type="evidence" value="ECO:0007669"/>
    <property type="project" value="UniProtKB-KW"/>
</dbReference>
<feature type="domain" description="ParB-like N-terminal" evidence="4">
    <location>
        <begin position="24"/>
        <end position="122"/>
    </location>
</feature>
<dbReference type="NCBIfam" id="TIGR00180">
    <property type="entry name" value="parB_part"/>
    <property type="match status" value="1"/>
</dbReference>
<dbReference type="FunFam" id="3.90.1530.30:FF:000001">
    <property type="entry name" value="Chromosome partitioning protein ParB"/>
    <property type="match status" value="1"/>
</dbReference>
<dbReference type="SUPFAM" id="SSF109709">
    <property type="entry name" value="KorB DNA-binding domain-like"/>
    <property type="match status" value="1"/>
</dbReference>
<dbReference type="PANTHER" id="PTHR33375:SF1">
    <property type="entry name" value="CHROMOSOME-PARTITIONING PROTEIN PARB-RELATED"/>
    <property type="match status" value="1"/>
</dbReference>
<dbReference type="PANTHER" id="PTHR33375">
    <property type="entry name" value="CHROMOSOME-PARTITIONING PROTEIN PARB-RELATED"/>
    <property type="match status" value="1"/>
</dbReference>
<comment type="caution">
    <text evidence="5">The sequence shown here is derived from an EMBL/GenBank/DDBJ whole genome shotgun (WGS) entry which is preliminary data.</text>
</comment>
<accession>A0A1F8DSS4</accession>
<dbReference type="SUPFAM" id="SSF110849">
    <property type="entry name" value="ParB/Sulfiredoxin"/>
    <property type="match status" value="1"/>
</dbReference>
<dbReference type="EMBL" id="MGIR01000005">
    <property type="protein sequence ID" value="OGM91019.1"/>
    <property type="molecule type" value="Genomic_DNA"/>
</dbReference>
<dbReference type="InterPro" id="IPR003115">
    <property type="entry name" value="ParB_N"/>
</dbReference>
<evidence type="ECO:0000256" key="3">
    <source>
        <dbReference type="ARBA" id="ARBA00023125"/>
    </source>
</evidence>
<evidence type="ECO:0000259" key="4">
    <source>
        <dbReference type="SMART" id="SM00470"/>
    </source>
</evidence>
<dbReference type="InterPro" id="IPR050336">
    <property type="entry name" value="Chromosome_partition/occlusion"/>
</dbReference>
<dbReference type="Gene3D" id="1.10.10.2830">
    <property type="match status" value="1"/>
</dbReference>
<proteinExistence type="inferred from homology"/>
<keyword evidence="2" id="KW-0159">Chromosome partition</keyword>
<evidence type="ECO:0000313" key="6">
    <source>
        <dbReference type="Proteomes" id="UP000178946"/>
    </source>
</evidence>
<dbReference type="CDD" id="cd16393">
    <property type="entry name" value="SPO0J_N"/>
    <property type="match status" value="1"/>
</dbReference>
<reference evidence="5 6" key="1">
    <citation type="journal article" date="2016" name="Nat. Commun.">
        <title>Thousands of microbial genomes shed light on interconnected biogeochemical processes in an aquifer system.</title>
        <authorList>
            <person name="Anantharaman K."/>
            <person name="Brown C.T."/>
            <person name="Hug L.A."/>
            <person name="Sharon I."/>
            <person name="Castelle C.J."/>
            <person name="Probst A.J."/>
            <person name="Thomas B.C."/>
            <person name="Singh A."/>
            <person name="Wilkins M.J."/>
            <person name="Karaoz U."/>
            <person name="Brodie E.L."/>
            <person name="Williams K.H."/>
            <person name="Hubbard S.S."/>
            <person name="Banfield J.F."/>
        </authorList>
    </citation>
    <scope>NUCLEOTIDE SEQUENCE [LARGE SCALE GENOMIC DNA]</scope>
</reference>
<dbReference type="InterPro" id="IPR036086">
    <property type="entry name" value="ParB/Sulfiredoxin_sf"/>
</dbReference>
<evidence type="ECO:0000256" key="2">
    <source>
        <dbReference type="ARBA" id="ARBA00022829"/>
    </source>
</evidence>
<dbReference type="Pfam" id="PF17762">
    <property type="entry name" value="HTH_ParB"/>
    <property type="match status" value="1"/>
</dbReference>
<dbReference type="Pfam" id="PF23552">
    <property type="entry name" value="ParB_C"/>
    <property type="match status" value="1"/>
</dbReference>
<sequence>MAPETFSQPPPARQRRDVLSDAVFQIEVEKIKSNPHQPRKYFNDDNLRELASSIREVGIIQPLVVSKIEIETESGANVEYQLIAGERRLLAAKMAGFERVPVVVRAVEHDRERLELAIIENLQRQDLNPVETARAYAKLQDEFGMTQREIGTRIGKSRESVANAVRLLGLPSEIQDALAASKLNESHARFLLSVTDIGEQIKLFNEIIFNNLTTRELRARTRVGKERRTENKGQNAAEVDVELIAVQERLCEILGAPVKVERSGETGKITITFYSPEELRGILEKFGGSYFKE</sequence>
<dbReference type="InterPro" id="IPR004437">
    <property type="entry name" value="ParB/RepB/Spo0J"/>
</dbReference>
<protein>
    <recommendedName>
        <fullName evidence="4">ParB-like N-terminal domain-containing protein</fullName>
    </recommendedName>
</protein>